<sequence length="142" mass="15875">MSAILDQAAMHWPHIAPLLTEPENEEGYDAKVEALDALLDMVGDDEDHPLAGLAARLGDIIEAYDEEHRPMPEASSVDVLRYLMESHGVTQRHMPEIGPQPVVSAILAGKRSLNWRQICGLSKRFGVPTDAFKEPYRSEHHR</sequence>
<accession>A0A4Y4F7H5</accession>
<organism evidence="1 2">
    <name type="scientific">Halomonas halmophila</name>
    <dbReference type="NCBI Taxonomy" id="252"/>
    <lineage>
        <taxon>Bacteria</taxon>
        <taxon>Pseudomonadati</taxon>
        <taxon>Pseudomonadota</taxon>
        <taxon>Gammaproteobacteria</taxon>
        <taxon>Oceanospirillales</taxon>
        <taxon>Halomonadaceae</taxon>
        <taxon>Halomonas</taxon>
    </lineage>
</organism>
<dbReference type="CDD" id="cd00093">
    <property type="entry name" value="HTH_XRE"/>
    <property type="match status" value="1"/>
</dbReference>
<dbReference type="RefSeq" id="WP_141321388.1">
    <property type="nucleotide sequence ID" value="NZ_BJOC01000039.1"/>
</dbReference>
<dbReference type="EMBL" id="BJOC01000039">
    <property type="protein sequence ID" value="GED23580.1"/>
    <property type="molecule type" value="Genomic_DNA"/>
</dbReference>
<dbReference type="PANTHER" id="PTHR40455">
    <property type="entry name" value="ANTITOXIN HIGA"/>
    <property type="match status" value="1"/>
</dbReference>
<name>A0A4Y4F7H5_9GAMM</name>
<dbReference type="PANTHER" id="PTHR40455:SF1">
    <property type="entry name" value="ANTITOXIN HIGA"/>
    <property type="match status" value="1"/>
</dbReference>
<gene>
    <name evidence="1" type="ORF">HHA01_25570</name>
</gene>
<dbReference type="GO" id="GO:0006355">
    <property type="term" value="P:regulation of DNA-templated transcription"/>
    <property type="evidence" value="ECO:0007669"/>
    <property type="project" value="InterPro"/>
</dbReference>
<dbReference type="InterPro" id="IPR001387">
    <property type="entry name" value="Cro/C1-type_HTH"/>
</dbReference>
<keyword evidence="2" id="KW-1185">Reference proteome</keyword>
<dbReference type="GO" id="GO:0001046">
    <property type="term" value="F:core promoter sequence-specific DNA binding"/>
    <property type="evidence" value="ECO:0007669"/>
    <property type="project" value="TreeGrafter"/>
</dbReference>
<dbReference type="InterPro" id="IPR039060">
    <property type="entry name" value="Antitox_HigA"/>
</dbReference>
<dbReference type="OrthoDB" id="9796786at2"/>
<dbReference type="AlphaFoldDB" id="A0A4Y4F7H5"/>
<protein>
    <recommendedName>
        <fullName evidence="3">Transcriptional regulator</fullName>
    </recommendedName>
</protein>
<evidence type="ECO:0000313" key="1">
    <source>
        <dbReference type="EMBL" id="GED23580.1"/>
    </source>
</evidence>
<dbReference type="Proteomes" id="UP000319812">
    <property type="component" value="Unassembled WGS sequence"/>
</dbReference>
<reference evidence="1 2" key="1">
    <citation type="submission" date="2019-06" db="EMBL/GenBank/DDBJ databases">
        <title>Whole genome shotgun sequence of Halomonas halmophila NBRC 15537.</title>
        <authorList>
            <person name="Hosoyama A."/>
            <person name="Uohara A."/>
            <person name="Ohji S."/>
            <person name="Ichikawa N."/>
        </authorList>
    </citation>
    <scope>NUCLEOTIDE SEQUENCE [LARGE SCALE GENOMIC DNA]</scope>
    <source>
        <strain evidence="1 2">NBRC 15537</strain>
    </source>
</reference>
<proteinExistence type="predicted"/>
<evidence type="ECO:0008006" key="3">
    <source>
        <dbReference type="Google" id="ProtNLM"/>
    </source>
</evidence>
<comment type="caution">
    <text evidence="1">The sequence shown here is derived from an EMBL/GenBank/DDBJ whole genome shotgun (WGS) entry which is preliminary data.</text>
</comment>
<evidence type="ECO:0000313" key="2">
    <source>
        <dbReference type="Proteomes" id="UP000319812"/>
    </source>
</evidence>